<dbReference type="SUPFAM" id="SSF51197">
    <property type="entry name" value="Clavaminate synthase-like"/>
    <property type="match status" value="1"/>
</dbReference>
<sequence length="242" mass="26676">MTDAYRQAGVALVRGAIDPALIDEWRDPIIETASRLPNTARDNEITAILQPDRADPLILNILTSPFLGRVAAEVLGTDRIRLIAGAVYIKPPGAPATFWHQDLWFFPVADAPMTTLWLPLTRVAEDNAPMLYAAGSQQAGFIDWEEETLPTDWSVECLCPMATGDVAIHDGWTLHASRANTSDRPREAVGLSFIPDGTRFATRDSLRREPARWNRLSSYLDHDGYREGDVIEGPGCPLVALS</sequence>
<organism evidence="1 2">
    <name type="scientific">Sphingomonas rustica</name>
    <dbReference type="NCBI Taxonomy" id="3103142"/>
    <lineage>
        <taxon>Bacteria</taxon>
        <taxon>Pseudomonadati</taxon>
        <taxon>Pseudomonadota</taxon>
        <taxon>Alphaproteobacteria</taxon>
        <taxon>Sphingomonadales</taxon>
        <taxon>Sphingomonadaceae</taxon>
        <taxon>Sphingomonas</taxon>
    </lineage>
</organism>
<evidence type="ECO:0000313" key="2">
    <source>
        <dbReference type="Proteomes" id="UP001427805"/>
    </source>
</evidence>
<dbReference type="PANTHER" id="PTHR20883:SF49">
    <property type="entry name" value="PHYTANOYL-COA DIOXYGENASE"/>
    <property type="match status" value="1"/>
</dbReference>
<dbReference type="GO" id="GO:0051213">
    <property type="term" value="F:dioxygenase activity"/>
    <property type="evidence" value="ECO:0007669"/>
    <property type="project" value="UniProtKB-KW"/>
</dbReference>
<name>A0ABV0B5R1_9SPHN</name>
<gene>
    <name evidence="1" type="ORF">TPR58_05215</name>
</gene>
<dbReference type="Pfam" id="PF05721">
    <property type="entry name" value="PhyH"/>
    <property type="match status" value="1"/>
</dbReference>
<keyword evidence="2" id="KW-1185">Reference proteome</keyword>
<keyword evidence="1" id="KW-0223">Dioxygenase</keyword>
<comment type="caution">
    <text evidence="1">The sequence shown here is derived from an EMBL/GenBank/DDBJ whole genome shotgun (WGS) entry which is preliminary data.</text>
</comment>
<dbReference type="Proteomes" id="UP001427805">
    <property type="component" value="Unassembled WGS sequence"/>
</dbReference>
<dbReference type="EMBL" id="JBDIZK010000002">
    <property type="protein sequence ID" value="MEN3746557.1"/>
    <property type="molecule type" value="Genomic_DNA"/>
</dbReference>
<keyword evidence="1" id="KW-0560">Oxidoreductase</keyword>
<accession>A0ABV0B5R1</accession>
<dbReference type="InterPro" id="IPR008775">
    <property type="entry name" value="Phytyl_CoA_dOase-like"/>
</dbReference>
<protein>
    <submittedName>
        <fullName evidence="1">Phytanoyl-CoA dioxygenase family protein</fullName>
    </submittedName>
</protein>
<evidence type="ECO:0000313" key="1">
    <source>
        <dbReference type="EMBL" id="MEN3746557.1"/>
    </source>
</evidence>
<reference evidence="1 2" key="1">
    <citation type="submission" date="2024-05" db="EMBL/GenBank/DDBJ databases">
        <title>Sphingomonas sp. HF-S3 16S ribosomal RNA gene Genome sequencing and assembly.</title>
        <authorList>
            <person name="Lee H."/>
        </authorList>
    </citation>
    <scope>NUCLEOTIDE SEQUENCE [LARGE SCALE GENOMIC DNA]</scope>
    <source>
        <strain evidence="1 2">HF-S3</strain>
    </source>
</reference>
<dbReference type="PANTHER" id="PTHR20883">
    <property type="entry name" value="PHYTANOYL-COA DIOXYGENASE DOMAIN CONTAINING 1"/>
    <property type="match status" value="1"/>
</dbReference>
<dbReference type="RefSeq" id="WP_346245555.1">
    <property type="nucleotide sequence ID" value="NZ_JBDIZK010000002.1"/>
</dbReference>
<proteinExistence type="predicted"/>
<dbReference type="Gene3D" id="2.60.120.620">
    <property type="entry name" value="q2cbj1_9rhob like domain"/>
    <property type="match status" value="1"/>
</dbReference>